<organism evidence="1 2">
    <name type="scientific">Sinomonas terricola</name>
    <dbReference type="NCBI Taxonomy" id="3110330"/>
    <lineage>
        <taxon>Bacteria</taxon>
        <taxon>Bacillati</taxon>
        <taxon>Actinomycetota</taxon>
        <taxon>Actinomycetes</taxon>
        <taxon>Micrococcales</taxon>
        <taxon>Micrococcaceae</taxon>
        <taxon>Sinomonas</taxon>
    </lineage>
</organism>
<evidence type="ECO:0000313" key="2">
    <source>
        <dbReference type="Proteomes" id="UP001304769"/>
    </source>
</evidence>
<dbReference type="InterPro" id="IPR027417">
    <property type="entry name" value="P-loop_NTPase"/>
</dbReference>
<proteinExistence type="predicted"/>
<keyword evidence="2" id="KW-1185">Reference proteome</keyword>
<comment type="caution">
    <text evidence="1">The sequence shown here is derived from an EMBL/GenBank/DDBJ whole genome shotgun (WGS) entry which is preliminary data.</text>
</comment>
<evidence type="ECO:0008006" key="3">
    <source>
        <dbReference type="Google" id="ProtNLM"/>
    </source>
</evidence>
<evidence type="ECO:0000313" key="1">
    <source>
        <dbReference type="EMBL" id="MEA5454482.1"/>
    </source>
</evidence>
<reference evidence="1 2" key="1">
    <citation type="submission" date="2023-12" db="EMBL/GenBank/DDBJ databases">
        <title>Sinomonas terricola sp. nov, isolated from litchi orchard soil in Guangdong, PR China.</title>
        <authorList>
            <person name="Jiaxin W."/>
            <person name="Yang Z."/>
            <person name="Honghui Z."/>
        </authorList>
    </citation>
    <scope>NUCLEOTIDE SEQUENCE [LARGE SCALE GENOMIC DNA]</scope>
    <source>
        <strain evidence="1 2">JGH33</strain>
    </source>
</reference>
<dbReference type="Gene3D" id="3.40.50.300">
    <property type="entry name" value="P-loop containing nucleotide triphosphate hydrolases"/>
    <property type="match status" value="1"/>
</dbReference>
<sequence>MTEAHNPAPAWFTPRNPSRQTLGPAVGKVMTAFRNSPMPWQRDFLNVLCEIDPATGLFWYSKGILILPRQGGKTSTSRGKMTHRALTTPDGYMLYTAQDRNKARRRLERNFYKPLMGSPMKAFMGKPRWQAGSEALRWKNGAELGIDAAGQKTGHGDTLHEAHIDEAYAHRDNTIEGGIGPAMATVPGAQRLVMSAAGNLNSEYLLAQRDLGRALVESGRESRTLYWEFSSPVGADPHDPATALLGHPAITHTIALDWVMNEIMTADDPAEAYRAYYGWWPERKAAARTIPIAAWEDCYIGQDDLSWDGMPFWAVDTSPERDFTSIAMAAKSTDPEATCYLEVYERQHGTADVVRTMVDLRTRVGGNLVALDGNGAAKTLAPDLEAEGFTVVKAPGPARVDACGGLYDDILTAKVHFMSDPVLNDAAAAVVKQGVGGRAWIWARNKQLEDISALYAVTFARWLFRERHEDDYDLADSVG</sequence>
<dbReference type="Proteomes" id="UP001304769">
    <property type="component" value="Unassembled WGS sequence"/>
</dbReference>
<dbReference type="EMBL" id="JAYGGQ010000004">
    <property type="protein sequence ID" value="MEA5454482.1"/>
    <property type="molecule type" value="Genomic_DNA"/>
</dbReference>
<accession>A0ABU5T4K5</accession>
<gene>
    <name evidence="1" type="ORF">SPF06_07090</name>
</gene>
<name>A0ABU5T4K5_9MICC</name>
<protein>
    <recommendedName>
        <fullName evidence="3">Terminase</fullName>
    </recommendedName>
</protein>
<dbReference type="RefSeq" id="WP_323278327.1">
    <property type="nucleotide sequence ID" value="NZ_JAYGGQ010000004.1"/>
</dbReference>